<evidence type="ECO:0000313" key="1">
    <source>
        <dbReference type="EnsemblMetazoa" id="G24707.2:cds"/>
    </source>
</evidence>
<proteinExistence type="predicted"/>
<name>A0A8W8KP49_MAGGI</name>
<dbReference type="SUPFAM" id="SSF109604">
    <property type="entry name" value="HD-domain/PDEase-like"/>
    <property type="match status" value="1"/>
</dbReference>
<dbReference type="AlphaFoldDB" id="A0A8W8KP49"/>
<evidence type="ECO:0008006" key="3">
    <source>
        <dbReference type="Google" id="ProtNLM"/>
    </source>
</evidence>
<evidence type="ECO:0000313" key="2">
    <source>
        <dbReference type="Proteomes" id="UP000005408"/>
    </source>
</evidence>
<keyword evidence="2" id="KW-1185">Reference proteome</keyword>
<dbReference type="PANTHER" id="PTHR21174">
    <property type="match status" value="1"/>
</dbReference>
<dbReference type="InterPro" id="IPR009218">
    <property type="entry name" value="HD_phosphohydro"/>
</dbReference>
<dbReference type="Gene3D" id="1.10.3210.10">
    <property type="entry name" value="Hypothetical protein af1432"/>
    <property type="match status" value="1"/>
</dbReference>
<accession>A0A8W8KP49</accession>
<dbReference type="OMA" id="QFAEHEK"/>
<dbReference type="Proteomes" id="UP000005408">
    <property type="component" value="Unassembled WGS sequence"/>
</dbReference>
<organism evidence="1 2">
    <name type="scientific">Magallana gigas</name>
    <name type="common">Pacific oyster</name>
    <name type="synonym">Crassostrea gigas</name>
    <dbReference type="NCBI Taxonomy" id="29159"/>
    <lineage>
        <taxon>Eukaryota</taxon>
        <taxon>Metazoa</taxon>
        <taxon>Spiralia</taxon>
        <taxon>Lophotrochozoa</taxon>
        <taxon>Mollusca</taxon>
        <taxon>Bivalvia</taxon>
        <taxon>Autobranchia</taxon>
        <taxon>Pteriomorphia</taxon>
        <taxon>Ostreida</taxon>
        <taxon>Ostreoidea</taxon>
        <taxon>Ostreidae</taxon>
        <taxon>Magallana</taxon>
    </lineage>
</organism>
<sequence length="211" mass="25161">MDLQHRWLSTAVDVLKISGDLPQKWWGVIEGRYSEKQRHYHTLRHLEEMFQHFDKYFKKLNQPELVVLAIFFHDIIYDPKANDNEEESAEVFSQFSKEAGNLEADKTDAVMKWILQTKSHSVKENSDNDLQFFLDMDMAVLGRPSEGYKKYADQIREEYIHIPDPEYKKRRSAVLRGFCQRQRIFATDEFHEMYHDIAIQNLKTEILCLEK</sequence>
<dbReference type="OrthoDB" id="330671at2759"/>
<dbReference type="EnsemblMetazoa" id="G24707.2">
    <property type="protein sequence ID" value="G24707.2:cds"/>
    <property type="gene ID" value="G24707"/>
</dbReference>
<reference evidence="1" key="1">
    <citation type="submission" date="2022-08" db="UniProtKB">
        <authorList>
            <consortium name="EnsemblMetazoa"/>
        </authorList>
    </citation>
    <scope>IDENTIFICATION</scope>
    <source>
        <strain evidence="1">05x7-T-G4-1.051#20</strain>
    </source>
</reference>
<dbReference type="PANTHER" id="PTHR21174:SF0">
    <property type="entry name" value="HD PHOSPHOHYDROLASE FAMILY PROTEIN-RELATED"/>
    <property type="match status" value="1"/>
</dbReference>
<dbReference type="PIRSF" id="PIRSF035170">
    <property type="entry name" value="HD_phosphohydro"/>
    <property type="match status" value="1"/>
</dbReference>
<protein>
    <recommendedName>
        <fullName evidence="3">Metal-dependent HD superfamily phosphohydrolase</fullName>
    </recommendedName>
</protein>